<dbReference type="InterPro" id="IPR000182">
    <property type="entry name" value="GNAT_dom"/>
</dbReference>
<dbReference type="InterPro" id="IPR052564">
    <property type="entry name" value="N-acetyltrans/Recomb-assoc"/>
</dbReference>
<evidence type="ECO:0000259" key="1">
    <source>
        <dbReference type="PROSITE" id="PS51186"/>
    </source>
</evidence>
<dbReference type="RefSeq" id="WP_067234296.1">
    <property type="nucleotide sequence ID" value="NZ_LZMZ01000002.1"/>
</dbReference>
<feature type="domain" description="N-acetyltransferase" evidence="1">
    <location>
        <begin position="3"/>
        <end position="156"/>
    </location>
</feature>
<dbReference type="SUPFAM" id="SSF55729">
    <property type="entry name" value="Acyl-CoA N-acyltransferases (Nat)"/>
    <property type="match status" value="1"/>
</dbReference>
<dbReference type="CDD" id="cd04301">
    <property type="entry name" value="NAT_SF"/>
    <property type="match status" value="1"/>
</dbReference>
<dbReference type="STRING" id="34059.A9308_02265"/>
<dbReference type="Proteomes" id="UP000092508">
    <property type="component" value="Unassembled WGS sequence"/>
</dbReference>
<evidence type="ECO:0000313" key="2">
    <source>
        <dbReference type="EMBL" id="OBX81058.1"/>
    </source>
</evidence>
<dbReference type="PROSITE" id="PS51186">
    <property type="entry name" value="GNAT"/>
    <property type="match status" value="1"/>
</dbReference>
<dbReference type="EMBL" id="LZMZ01000002">
    <property type="protein sequence ID" value="OBX81058.1"/>
    <property type="molecule type" value="Genomic_DNA"/>
</dbReference>
<dbReference type="InterPro" id="IPR016181">
    <property type="entry name" value="Acyl_CoA_acyltransferase"/>
</dbReference>
<reference evidence="2 3" key="1">
    <citation type="submission" date="2016-06" db="EMBL/GenBank/DDBJ databases">
        <title>Draft genome of Moraxella atlantae CCUG 66109.</title>
        <authorList>
            <person name="Salva-Serra F."/>
            <person name="Engstrom-Jakobsson H."/>
            <person name="Thorell K."/>
            <person name="Gonzales-Siles L."/>
            <person name="Karlsson R."/>
            <person name="Boulund F."/>
            <person name="Engstrand L."/>
            <person name="Kristiansson E."/>
            <person name="Moore E."/>
        </authorList>
    </citation>
    <scope>NUCLEOTIDE SEQUENCE [LARGE SCALE GENOMIC DNA]</scope>
    <source>
        <strain evidence="2 3">CCUG 66109</strain>
    </source>
</reference>
<protein>
    <recommendedName>
        <fullName evidence="1">N-acetyltransferase domain-containing protein</fullName>
    </recommendedName>
</protein>
<dbReference type="GO" id="GO:0016747">
    <property type="term" value="F:acyltransferase activity, transferring groups other than amino-acyl groups"/>
    <property type="evidence" value="ECO:0007669"/>
    <property type="project" value="InterPro"/>
</dbReference>
<feature type="non-terminal residue" evidence="2">
    <location>
        <position position="161"/>
    </location>
</feature>
<dbReference type="PANTHER" id="PTHR43451">
    <property type="entry name" value="ACETYLTRANSFERASE (GNAT) FAMILY PROTEIN"/>
    <property type="match status" value="1"/>
</dbReference>
<comment type="caution">
    <text evidence="2">The sequence shown here is derived from an EMBL/GenBank/DDBJ whole genome shotgun (WGS) entry which is preliminary data.</text>
</comment>
<proteinExistence type="predicted"/>
<name>A0A1B8QGB7_9GAMM</name>
<dbReference type="PANTHER" id="PTHR43451:SF1">
    <property type="entry name" value="ACETYLTRANSFERASE"/>
    <property type="match status" value="1"/>
</dbReference>
<dbReference type="AlphaFoldDB" id="A0A1B8QGB7"/>
<dbReference type="Gene3D" id="3.40.630.30">
    <property type="match status" value="1"/>
</dbReference>
<dbReference type="OrthoDB" id="5355033at2"/>
<accession>A0A1B8QGB7</accession>
<sequence>MKLKIRKYKKIYALDICKLFYYSINSIDPNIYTEKQKNAWCSTTPDKDKWHKRLKDNITWVALKDDKVVGFLELEDNGYINCLFVHPEFQANGIASKLYESMLLWVQKKNLKVIETDASEVAMPIFKKWGFNITEKKFIKRGAEILTNYNMRKNMETFART</sequence>
<dbReference type="Pfam" id="PF13673">
    <property type="entry name" value="Acetyltransf_10"/>
    <property type="match status" value="1"/>
</dbReference>
<gene>
    <name evidence="2" type="ORF">A9308_02265</name>
</gene>
<organism evidence="2 3">
    <name type="scientific">Faucicola atlantae</name>
    <dbReference type="NCBI Taxonomy" id="34059"/>
    <lineage>
        <taxon>Bacteria</taxon>
        <taxon>Pseudomonadati</taxon>
        <taxon>Pseudomonadota</taxon>
        <taxon>Gammaproteobacteria</taxon>
        <taxon>Moraxellales</taxon>
        <taxon>Moraxellaceae</taxon>
        <taxon>Faucicola</taxon>
    </lineage>
</organism>
<evidence type="ECO:0000313" key="3">
    <source>
        <dbReference type="Proteomes" id="UP000092508"/>
    </source>
</evidence>